<dbReference type="SMART" id="SM00260">
    <property type="entry name" value="CheW"/>
    <property type="match status" value="1"/>
</dbReference>
<evidence type="ECO:0000256" key="5">
    <source>
        <dbReference type="ARBA" id="ARBA00022777"/>
    </source>
</evidence>
<feature type="domain" description="HPt" evidence="10">
    <location>
        <begin position="1"/>
        <end position="102"/>
    </location>
</feature>
<dbReference type="InterPro" id="IPR008207">
    <property type="entry name" value="Sig_transdc_His_kin_Hpt_dom"/>
</dbReference>
<dbReference type="GO" id="GO:0006935">
    <property type="term" value="P:chemotaxis"/>
    <property type="evidence" value="ECO:0007669"/>
    <property type="project" value="InterPro"/>
</dbReference>
<dbReference type="InterPro" id="IPR002545">
    <property type="entry name" value="CheW-lke_dom"/>
</dbReference>
<dbReference type="PRINTS" id="PR00344">
    <property type="entry name" value="BCTRLSENSOR"/>
</dbReference>
<gene>
    <name evidence="11" type="ordered locus">Ppro_3091</name>
</gene>
<dbReference type="FunFam" id="3.30.565.10:FF:000016">
    <property type="entry name" value="Chemotaxis protein CheA, putative"/>
    <property type="match status" value="1"/>
</dbReference>
<dbReference type="SUPFAM" id="SSF47384">
    <property type="entry name" value="Homodimeric domain of signal transducing histidine kinase"/>
    <property type="match status" value="1"/>
</dbReference>
<dbReference type="InterPro" id="IPR003594">
    <property type="entry name" value="HATPase_dom"/>
</dbReference>
<feature type="region of interest" description="Disordered" evidence="7">
    <location>
        <begin position="126"/>
        <end position="148"/>
    </location>
</feature>
<dbReference type="Gene3D" id="1.20.120.160">
    <property type="entry name" value="HPT domain"/>
    <property type="match status" value="1"/>
</dbReference>
<dbReference type="PROSITE" id="PS50894">
    <property type="entry name" value="HPT"/>
    <property type="match status" value="1"/>
</dbReference>
<dbReference type="SUPFAM" id="SSF55874">
    <property type="entry name" value="ATPase domain of HSP90 chaperone/DNA topoisomerase II/histidine kinase"/>
    <property type="match status" value="1"/>
</dbReference>
<dbReference type="Pfam" id="PF01584">
    <property type="entry name" value="CheW"/>
    <property type="match status" value="1"/>
</dbReference>
<dbReference type="EMBL" id="CP000482">
    <property type="protein sequence ID" value="ABL00687.1"/>
    <property type="molecule type" value="Genomic_DNA"/>
</dbReference>
<dbReference type="SMART" id="SM00073">
    <property type="entry name" value="HPT"/>
    <property type="match status" value="1"/>
</dbReference>
<sequence>MDISQYRDLFVSEARRHLEAFNSLIVQLESSPDAKGIHELFRHAHSLKGMAATMQFDRIATLAHHLEDLLAAVRDGGSAPDARLCDILLEGGDLLTAMVTVIEAGNGADLPDTEHLTQRIVDFAPAQEKPSHPETTATDQPSPPLHQFRQSDSFTTVRVKAETLDRMVTITGELITTQHRLAERCRSASDQDLHEPLSQLAHHLRELRDEIFLARMLPFSVVAERFPRLVRDLARERHKEIRLCIGGGEIELDRGILEAIVEPLVHLLRNAVDHGLEPATERMAAGKERCGLITLTVSRDRDQVSIQVADDGRGLDPGRLVARALERGEISPGQAAALSADEALILICAPGFSTAETVTDTSGRGVGMDAVRSTVRSLGGSISIQSAVGMGSCFTLTLPLTVSIIQALLVECGPLTVAFPVSAVERTLELTGTDIVEQDGHRFCSSAGASIPLLGLHQVLGCPPPVRTPRHVPVIVSRINGKLTGLAVDAISGQREIFVKPLGRPLSQLKNSSGGAILGNGRIVFVMDVNTLDLGSPA</sequence>
<feature type="domain" description="CheW-like" evidence="9">
    <location>
        <begin position="404"/>
        <end position="538"/>
    </location>
</feature>
<dbReference type="AlphaFoldDB" id="A1ATL6"/>
<dbReference type="GO" id="GO:0005737">
    <property type="term" value="C:cytoplasm"/>
    <property type="evidence" value="ECO:0007669"/>
    <property type="project" value="InterPro"/>
</dbReference>
<dbReference type="EC" id="2.7.13.3" evidence="2"/>
<reference evidence="11 12" key="1">
    <citation type="submission" date="2006-10" db="EMBL/GenBank/DDBJ databases">
        <title>Complete sequence of chromosome of Pelobacter propionicus DSM 2379.</title>
        <authorList>
            <consortium name="US DOE Joint Genome Institute"/>
            <person name="Copeland A."/>
            <person name="Lucas S."/>
            <person name="Lapidus A."/>
            <person name="Barry K."/>
            <person name="Detter J.C."/>
            <person name="Glavina del Rio T."/>
            <person name="Hammon N."/>
            <person name="Israni S."/>
            <person name="Dalin E."/>
            <person name="Tice H."/>
            <person name="Pitluck S."/>
            <person name="Saunders E."/>
            <person name="Brettin T."/>
            <person name="Bruce D."/>
            <person name="Han C."/>
            <person name="Tapia R."/>
            <person name="Schmutz J."/>
            <person name="Larimer F."/>
            <person name="Land M."/>
            <person name="Hauser L."/>
            <person name="Kyrpides N."/>
            <person name="Kim E."/>
            <person name="Lovley D."/>
            <person name="Richardson P."/>
        </authorList>
    </citation>
    <scope>NUCLEOTIDE SEQUENCE [LARGE SCALE GENOMIC DNA]</scope>
    <source>
        <strain evidence="12">DSM 2379 / NBRC 103807 / OttBd1</strain>
    </source>
</reference>
<dbReference type="SMART" id="SM01231">
    <property type="entry name" value="H-kinase_dim"/>
    <property type="match status" value="1"/>
</dbReference>
<evidence type="ECO:0000313" key="11">
    <source>
        <dbReference type="EMBL" id="ABL00687.1"/>
    </source>
</evidence>
<dbReference type="InterPro" id="IPR036890">
    <property type="entry name" value="HATPase_C_sf"/>
</dbReference>
<evidence type="ECO:0000256" key="4">
    <source>
        <dbReference type="ARBA" id="ARBA00022679"/>
    </source>
</evidence>
<dbReference type="PROSITE" id="PS50851">
    <property type="entry name" value="CHEW"/>
    <property type="match status" value="1"/>
</dbReference>
<dbReference type="InterPro" id="IPR051315">
    <property type="entry name" value="Bact_Chemotaxis_CheA"/>
</dbReference>
<dbReference type="InterPro" id="IPR036641">
    <property type="entry name" value="HPT_dom_sf"/>
</dbReference>
<feature type="modified residue" description="Phosphohistidine" evidence="6">
    <location>
        <position position="45"/>
    </location>
</feature>
<dbReference type="CDD" id="cd16916">
    <property type="entry name" value="HATPase_CheA-like"/>
    <property type="match status" value="1"/>
</dbReference>
<dbReference type="SUPFAM" id="SSF47226">
    <property type="entry name" value="Histidine-containing phosphotransfer domain, HPT domain"/>
    <property type="match status" value="1"/>
</dbReference>
<dbReference type="RefSeq" id="WP_011736919.1">
    <property type="nucleotide sequence ID" value="NC_008609.1"/>
</dbReference>
<name>A1ATL6_PELPD</name>
<keyword evidence="12" id="KW-1185">Reference proteome</keyword>
<keyword evidence="4" id="KW-0808">Transferase</keyword>
<dbReference type="KEGG" id="ppd:Ppro_3091"/>
<dbReference type="InterPro" id="IPR036061">
    <property type="entry name" value="CheW-like_dom_sf"/>
</dbReference>
<evidence type="ECO:0000313" key="12">
    <source>
        <dbReference type="Proteomes" id="UP000006732"/>
    </source>
</evidence>
<evidence type="ECO:0000259" key="8">
    <source>
        <dbReference type="PROSITE" id="PS50109"/>
    </source>
</evidence>
<dbReference type="SUPFAM" id="SSF50341">
    <property type="entry name" value="CheW-like"/>
    <property type="match status" value="1"/>
</dbReference>
<dbReference type="InterPro" id="IPR004358">
    <property type="entry name" value="Sig_transdc_His_kin-like_C"/>
</dbReference>
<dbReference type="InterPro" id="IPR005467">
    <property type="entry name" value="His_kinase_dom"/>
</dbReference>
<protein>
    <recommendedName>
        <fullName evidence="2">histidine kinase</fullName>
        <ecNumber evidence="2">2.7.13.3</ecNumber>
    </recommendedName>
</protein>
<comment type="catalytic activity">
    <reaction evidence="1">
        <text>ATP + protein L-histidine = ADP + protein N-phospho-L-histidine.</text>
        <dbReference type="EC" id="2.7.13.3"/>
    </reaction>
</comment>
<evidence type="ECO:0000256" key="7">
    <source>
        <dbReference type="SAM" id="MobiDB-lite"/>
    </source>
</evidence>
<keyword evidence="3 6" id="KW-0597">Phosphoprotein</keyword>
<dbReference type="eggNOG" id="COG2198">
    <property type="taxonomic scope" value="Bacteria"/>
</dbReference>
<evidence type="ECO:0000259" key="9">
    <source>
        <dbReference type="PROSITE" id="PS50851"/>
    </source>
</evidence>
<dbReference type="InterPro" id="IPR004105">
    <property type="entry name" value="CheA-like_dim"/>
</dbReference>
<dbReference type="PANTHER" id="PTHR43395">
    <property type="entry name" value="SENSOR HISTIDINE KINASE CHEA"/>
    <property type="match status" value="1"/>
</dbReference>
<evidence type="ECO:0000256" key="2">
    <source>
        <dbReference type="ARBA" id="ARBA00012438"/>
    </source>
</evidence>
<dbReference type="Pfam" id="PF02518">
    <property type="entry name" value="HATPase_c"/>
    <property type="match status" value="1"/>
</dbReference>
<organism evidence="11 12">
    <name type="scientific">Pelobacter propionicus (strain DSM 2379 / NBRC 103807 / OttBd1)</name>
    <dbReference type="NCBI Taxonomy" id="338966"/>
    <lineage>
        <taxon>Bacteria</taxon>
        <taxon>Pseudomonadati</taxon>
        <taxon>Thermodesulfobacteriota</taxon>
        <taxon>Desulfuromonadia</taxon>
        <taxon>Desulfuromonadales</taxon>
        <taxon>Desulfuromonadaceae</taxon>
        <taxon>Pelobacter</taxon>
    </lineage>
</organism>
<accession>A1ATL6</accession>
<dbReference type="OrthoDB" id="9803176at2"/>
<dbReference type="PROSITE" id="PS50109">
    <property type="entry name" value="HIS_KIN"/>
    <property type="match status" value="1"/>
</dbReference>
<dbReference type="Gene3D" id="2.30.30.40">
    <property type="entry name" value="SH3 Domains"/>
    <property type="match status" value="1"/>
</dbReference>
<dbReference type="Gene3D" id="1.10.287.560">
    <property type="entry name" value="Histidine kinase CheA-like, homodimeric domain"/>
    <property type="match status" value="1"/>
</dbReference>
<evidence type="ECO:0000256" key="6">
    <source>
        <dbReference type="PROSITE-ProRule" id="PRU00110"/>
    </source>
</evidence>
<dbReference type="Gene3D" id="3.30.565.10">
    <property type="entry name" value="Histidine kinase-like ATPase, C-terminal domain"/>
    <property type="match status" value="1"/>
</dbReference>
<dbReference type="Proteomes" id="UP000006732">
    <property type="component" value="Chromosome"/>
</dbReference>
<keyword evidence="5 11" id="KW-0418">Kinase</keyword>
<dbReference type="InterPro" id="IPR037006">
    <property type="entry name" value="CheA-like_homodim_sf"/>
</dbReference>
<dbReference type="Pfam" id="PF01627">
    <property type="entry name" value="Hpt"/>
    <property type="match status" value="1"/>
</dbReference>
<dbReference type="HOGENOM" id="CLU_000650_3_6_7"/>
<dbReference type="STRING" id="338966.Ppro_3091"/>
<dbReference type="PANTHER" id="PTHR43395:SF1">
    <property type="entry name" value="CHEMOTAXIS PROTEIN CHEA"/>
    <property type="match status" value="1"/>
</dbReference>
<evidence type="ECO:0000256" key="1">
    <source>
        <dbReference type="ARBA" id="ARBA00000085"/>
    </source>
</evidence>
<evidence type="ECO:0000256" key="3">
    <source>
        <dbReference type="ARBA" id="ARBA00022553"/>
    </source>
</evidence>
<dbReference type="SMART" id="SM00387">
    <property type="entry name" value="HATPase_c"/>
    <property type="match status" value="1"/>
</dbReference>
<dbReference type="eggNOG" id="COG0643">
    <property type="taxonomic scope" value="Bacteria"/>
</dbReference>
<feature type="domain" description="Histidine kinase" evidence="8">
    <location>
        <begin position="169"/>
        <end position="402"/>
    </location>
</feature>
<dbReference type="Pfam" id="PF02895">
    <property type="entry name" value="H-kinase_dim"/>
    <property type="match status" value="1"/>
</dbReference>
<dbReference type="GO" id="GO:0000155">
    <property type="term" value="F:phosphorelay sensor kinase activity"/>
    <property type="evidence" value="ECO:0007669"/>
    <property type="project" value="InterPro"/>
</dbReference>
<dbReference type="InterPro" id="IPR036097">
    <property type="entry name" value="HisK_dim/P_sf"/>
</dbReference>
<evidence type="ECO:0000259" key="10">
    <source>
        <dbReference type="PROSITE" id="PS50894"/>
    </source>
</evidence>
<proteinExistence type="predicted"/>
<dbReference type="CDD" id="cd00088">
    <property type="entry name" value="HPT"/>
    <property type="match status" value="1"/>
</dbReference>